<dbReference type="PROSITE" id="PS00107">
    <property type="entry name" value="PROTEIN_KINASE_ATP"/>
    <property type="match status" value="1"/>
</dbReference>
<dbReference type="STRING" id="30419.A0A091VBN6"/>
<dbReference type="InterPro" id="IPR053793">
    <property type="entry name" value="PB1-like"/>
</dbReference>
<evidence type="ECO:0000256" key="3">
    <source>
        <dbReference type="ARBA" id="ARBA00022553"/>
    </source>
</evidence>
<dbReference type="InterPro" id="IPR000270">
    <property type="entry name" value="PB1_dom"/>
</dbReference>
<dbReference type="InterPro" id="IPR000719">
    <property type="entry name" value="Prot_kinase_dom"/>
</dbReference>
<evidence type="ECO:0000313" key="14">
    <source>
        <dbReference type="EMBL" id="KFR00752.1"/>
    </source>
</evidence>
<comment type="cofactor">
    <cofactor evidence="1">
        <name>Mg(2+)</name>
        <dbReference type="ChEBI" id="CHEBI:18420"/>
    </cofactor>
</comment>
<dbReference type="GO" id="GO:0005524">
    <property type="term" value="F:ATP binding"/>
    <property type="evidence" value="ECO:0007669"/>
    <property type="project" value="UniProtKB-UniRule"/>
</dbReference>
<dbReference type="PANTHER" id="PTHR11584">
    <property type="entry name" value="SERINE/THREONINE PROTEIN KINASE"/>
    <property type="match status" value="1"/>
</dbReference>
<evidence type="ECO:0000256" key="2">
    <source>
        <dbReference type="ARBA" id="ARBA00022527"/>
    </source>
</evidence>
<keyword evidence="6 10" id="KW-0547">Nucleotide-binding</keyword>
<evidence type="ECO:0000313" key="15">
    <source>
        <dbReference type="Proteomes" id="UP000053605"/>
    </source>
</evidence>
<dbReference type="AlphaFoldDB" id="A0A091VBN6"/>
<protein>
    <submittedName>
        <fullName evidence="14">Mitogen-activated protein kinase kinase kinase 2</fullName>
    </submittedName>
</protein>
<feature type="domain" description="PB1" evidence="13">
    <location>
        <begin position="3"/>
        <end position="82"/>
    </location>
</feature>
<evidence type="ECO:0000256" key="7">
    <source>
        <dbReference type="ARBA" id="ARBA00022777"/>
    </source>
</evidence>
<feature type="region of interest" description="Disordered" evidence="11">
    <location>
        <begin position="178"/>
        <end position="217"/>
    </location>
</feature>
<dbReference type="PROSITE" id="PS50011">
    <property type="entry name" value="PROTEIN_KINASE_DOM"/>
    <property type="match status" value="1"/>
</dbReference>
<dbReference type="PANTHER" id="PTHR11584:SF369">
    <property type="entry name" value="MITOGEN-ACTIVATED PROTEIN KINASE KINASE KINASE 19-RELATED"/>
    <property type="match status" value="1"/>
</dbReference>
<feature type="non-terminal residue" evidence="14">
    <location>
        <position position="1"/>
    </location>
</feature>
<evidence type="ECO:0000256" key="8">
    <source>
        <dbReference type="ARBA" id="ARBA00022840"/>
    </source>
</evidence>
<dbReference type="Pfam" id="PF00564">
    <property type="entry name" value="PB1"/>
    <property type="match status" value="1"/>
</dbReference>
<keyword evidence="8 10" id="KW-0067">ATP-binding</keyword>
<keyword evidence="2" id="KW-0723">Serine/threonine-protein kinase</keyword>
<dbReference type="Pfam" id="PF00069">
    <property type="entry name" value="Pkinase"/>
    <property type="match status" value="1"/>
</dbReference>
<feature type="compositionally biased region" description="Low complexity" evidence="11">
    <location>
        <begin position="180"/>
        <end position="196"/>
    </location>
</feature>
<dbReference type="EMBL" id="KK733867">
    <property type="protein sequence ID" value="KFR00752.1"/>
    <property type="molecule type" value="Genomic_DNA"/>
</dbReference>
<evidence type="ECO:0000256" key="9">
    <source>
        <dbReference type="ARBA" id="ARBA00022842"/>
    </source>
</evidence>
<feature type="binding site" evidence="10">
    <location>
        <position position="357"/>
    </location>
    <ligand>
        <name>ATP</name>
        <dbReference type="ChEBI" id="CHEBI:30616"/>
    </ligand>
</feature>
<feature type="region of interest" description="Disordered" evidence="11">
    <location>
        <begin position="260"/>
        <end position="327"/>
    </location>
</feature>
<dbReference type="PROSITE" id="PS51745">
    <property type="entry name" value="PB1"/>
    <property type="match status" value="1"/>
</dbReference>
<evidence type="ECO:0000259" key="12">
    <source>
        <dbReference type="PROSITE" id="PS50011"/>
    </source>
</evidence>
<dbReference type="GO" id="GO:0035556">
    <property type="term" value="P:intracellular signal transduction"/>
    <property type="evidence" value="ECO:0007669"/>
    <property type="project" value="UniProtKB-ARBA"/>
</dbReference>
<dbReference type="CDD" id="cd06652">
    <property type="entry name" value="STKc_MEKK2"/>
    <property type="match status" value="1"/>
</dbReference>
<keyword evidence="3" id="KW-0597">Phosphoprotein</keyword>
<dbReference type="SUPFAM" id="SSF56112">
    <property type="entry name" value="Protein kinase-like (PK-like)"/>
    <property type="match status" value="1"/>
</dbReference>
<dbReference type="FunFam" id="3.10.20.90:FF:000026">
    <property type="entry name" value="Mitogen-activated protein kinase kinase kinase 3 isoform 2"/>
    <property type="match status" value="1"/>
</dbReference>
<evidence type="ECO:0000256" key="10">
    <source>
        <dbReference type="PROSITE-ProRule" id="PRU10141"/>
    </source>
</evidence>
<dbReference type="InterPro" id="IPR017441">
    <property type="entry name" value="Protein_kinase_ATP_BS"/>
</dbReference>
<evidence type="ECO:0000256" key="5">
    <source>
        <dbReference type="ARBA" id="ARBA00022723"/>
    </source>
</evidence>
<keyword evidence="7 14" id="KW-0418">Kinase</keyword>
<evidence type="ECO:0000259" key="13">
    <source>
        <dbReference type="PROSITE" id="PS51745"/>
    </source>
</evidence>
<gene>
    <name evidence="14" type="ORF">N306_00328</name>
</gene>
<reference evidence="14 15" key="1">
    <citation type="submission" date="2014-04" db="EMBL/GenBank/DDBJ databases">
        <title>Genome evolution of avian class.</title>
        <authorList>
            <person name="Zhang G."/>
            <person name="Li C."/>
        </authorList>
    </citation>
    <scope>NUCLEOTIDE SEQUENCE [LARGE SCALE GENOMIC DNA]</scope>
    <source>
        <strain evidence="14">BGI_N306</strain>
    </source>
</reference>
<evidence type="ECO:0000256" key="11">
    <source>
        <dbReference type="SAM" id="MobiDB-lite"/>
    </source>
</evidence>
<feature type="compositionally biased region" description="Low complexity" evidence="11">
    <location>
        <begin position="272"/>
        <end position="287"/>
    </location>
</feature>
<keyword evidence="5" id="KW-0479">Metal-binding</keyword>
<name>A0A091VBN6_OPIHO</name>
<dbReference type="Gene3D" id="1.10.510.10">
    <property type="entry name" value="Transferase(Phosphotransferase) domain 1"/>
    <property type="match status" value="1"/>
</dbReference>
<dbReference type="GO" id="GO:0046872">
    <property type="term" value="F:metal ion binding"/>
    <property type="evidence" value="ECO:0007669"/>
    <property type="project" value="UniProtKB-KW"/>
</dbReference>
<keyword evidence="4" id="KW-0808">Transferase</keyword>
<sequence length="587" mass="65902">QNDVRVKFEHRGEKRILQLPRPVKLEDLAAKAKVAFGQTMDLHYSNNELVIPLTTQDDLDKAVELLDRSVHMKSLKILLVIHGNTQSCIAWAIVTFLKQEVIQAGSVLMKHLNKAPGFQVSEETLTSPFLSKGSNTRDRSSPPPGYIPDELHQVARNGSFTSINSEGEFIPESMDQMLDPLSLSSPENSGSGSCPSLDSPLDGSRMPRAQSYPDNHQEFSEYDIPIFEKFGKGGTYPRRYHISCHQQDYNDGRKTFPRARRTQGNSFRSPVSFSPTDHSLSTSSGSSVFTPEYEDNRMRRRGSDIDNPTLSVMDISPPSRSPRAPTNWRLGKLLGQGAFGRVYLCYDADTGRELAVKQVQFDPDSPETSKEVNALECEIQLLKNLLHERIVQYYGFLRDPPERTLSIFMEYMPGGSIKDQLKSYGALTENVTRKYTRQILEGVHYLHSNMIVHRDIKGANILRDSAGNVKLGDFGASKRLQTICLSGTGMKSVTGTPYWMSPEVISGEGYGRKADIWSVGCTVVEMLTEKPPWAEFEAMAAIFKIATQPTNPQLPPHVSDHARDFLKRIFIEAKLRPFADELLRHTF</sequence>
<keyword evidence="15" id="KW-1185">Reference proteome</keyword>
<dbReference type="SMART" id="SM00220">
    <property type="entry name" value="S_TKc"/>
    <property type="match status" value="1"/>
</dbReference>
<dbReference type="Proteomes" id="UP000053605">
    <property type="component" value="Unassembled WGS sequence"/>
</dbReference>
<dbReference type="FunFam" id="1.10.510.10:FF:000071">
    <property type="entry name" value="Mitogen-activated protein kinase kinase kinase 3 isoform 2"/>
    <property type="match status" value="1"/>
</dbReference>
<dbReference type="Gene3D" id="3.10.20.90">
    <property type="entry name" value="Phosphatidylinositol 3-kinase Catalytic Subunit, Chain A, domain 1"/>
    <property type="match status" value="1"/>
</dbReference>
<dbReference type="SMART" id="SM00666">
    <property type="entry name" value="PB1"/>
    <property type="match status" value="1"/>
</dbReference>
<feature type="compositionally biased region" description="Polar residues" evidence="11">
    <location>
        <begin position="262"/>
        <end position="271"/>
    </location>
</feature>
<feature type="compositionally biased region" description="Basic and acidic residues" evidence="11">
    <location>
        <begin position="294"/>
        <end position="304"/>
    </location>
</feature>
<dbReference type="GO" id="GO:0004674">
    <property type="term" value="F:protein serine/threonine kinase activity"/>
    <property type="evidence" value="ECO:0007669"/>
    <property type="project" value="UniProtKB-KW"/>
</dbReference>
<organism evidence="14 15">
    <name type="scientific">Opisthocomus hoazin</name>
    <name type="common">Hoatzin</name>
    <name type="synonym">Phasianus hoazin</name>
    <dbReference type="NCBI Taxonomy" id="30419"/>
    <lineage>
        <taxon>Eukaryota</taxon>
        <taxon>Metazoa</taxon>
        <taxon>Chordata</taxon>
        <taxon>Craniata</taxon>
        <taxon>Vertebrata</taxon>
        <taxon>Euteleostomi</taxon>
        <taxon>Archelosauria</taxon>
        <taxon>Archosauria</taxon>
        <taxon>Dinosauria</taxon>
        <taxon>Saurischia</taxon>
        <taxon>Theropoda</taxon>
        <taxon>Coelurosauria</taxon>
        <taxon>Aves</taxon>
        <taxon>Neognathae</taxon>
        <taxon>Neoaves</taxon>
        <taxon>Opisthocomiformes</taxon>
        <taxon>Opisthocomidae</taxon>
        <taxon>Opisthocomus</taxon>
    </lineage>
</organism>
<dbReference type="CDD" id="cd06405">
    <property type="entry name" value="PB1_Mekk2_3"/>
    <property type="match status" value="1"/>
</dbReference>
<proteinExistence type="predicted"/>
<keyword evidence="9" id="KW-0460">Magnesium</keyword>
<evidence type="ECO:0000256" key="6">
    <source>
        <dbReference type="ARBA" id="ARBA00022741"/>
    </source>
</evidence>
<evidence type="ECO:0000256" key="4">
    <source>
        <dbReference type="ARBA" id="ARBA00022679"/>
    </source>
</evidence>
<feature type="region of interest" description="Disordered" evidence="11">
    <location>
        <begin position="126"/>
        <end position="151"/>
    </location>
</feature>
<dbReference type="InterPro" id="IPR011009">
    <property type="entry name" value="Kinase-like_dom_sf"/>
</dbReference>
<dbReference type="SUPFAM" id="SSF54277">
    <property type="entry name" value="CAD &amp; PB1 domains"/>
    <property type="match status" value="1"/>
</dbReference>
<feature type="non-terminal residue" evidence="14">
    <location>
        <position position="587"/>
    </location>
</feature>
<feature type="domain" description="Protein kinase" evidence="12">
    <location>
        <begin position="328"/>
        <end position="587"/>
    </location>
</feature>
<dbReference type="InterPro" id="IPR034879">
    <property type="entry name" value="PB1_MEKK2/3"/>
</dbReference>
<evidence type="ECO:0000256" key="1">
    <source>
        <dbReference type="ARBA" id="ARBA00001946"/>
    </source>
</evidence>
<accession>A0A091VBN6</accession>
<dbReference type="PhylomeDB" id="A0A091VBN6"/>